<organism evidence="1 2">
    <name type="scientific">Aspergillus terreus (strain NIH 2624 / FGSC A1156)</name>
    <dbReference type="NCBI Taxonomy" id="341663"/>
    <lineage>
        <taxon>Eukaryota</taxon>
        <taxon>Fungi</taxon>
        <taxon>Dikarya</taxon>
        <taxon>Ascomycota</taxon>
        <taxon>Pezizomycotina</taxon>
        <taxon>Eurotiomycetes</taxon>
        <taxon>Eurotiomycetidae</taxon>
        <taxon>Eurotiales</taxon>
        <taxon>Aspergillaceae</taxon>
        <taxon>Aspergillus</taxon>
        <taxon>Aspergillus subgen. Circumdati</taxon>
    </lineage>
</organism>
<evidence type="ECO:0000313" key="1">
    <source>
        <dbReference type="EMBL" id="EAU37741.1"/>
    </source>
</evidence>
<dbReference type="Proteomes" id="UP000007963">
    <property type="component" value="Unassembled WGS sequence"/>
</dbReference>
<gene>
    <name evidence="1" type="ORF">ATEG_00984</name>
</gene>
<protein>
    <submittedName>
        <fullName evidence="1">Uncharacterized protein</fullName>
    </submittedName>
</protein>
<reference evidence="2" key="1">
    <citation type="submission" date="2005-09" db="EMBL/GenBank/DDBJ databases">
        <title>Annotation of the Aspergillus terreus NIH2624 genome.</title>
        <authorList>
            <person name="Birren B.W."/>
            <person name="Lander E.S."/>
            <person name="Galagan J.E."/>
            <person name="Nusbaum C."/>
            <person name="Devon K."/>
            <person name="Henn M."/>
            <person name="Ma L.-J."/>
            <person name="Jaffe D.B."/>
            <person name="Butler J."/>
            <person name="Alvarez P."/>
            <person name="Gnerre S."/>
            <person name="Grabherr M."/>
            <person name="Kleber M."/>
            <person name="Mauceli E.W."/>
            <person name="Brockman W."/>
            <person name="Rounsley S."/>
            <person name="Young S.K."/>
            <person name="LaButti K."/>
            <person name="Pushparaj V."/>
            <person name="DeCaprio D."/>
            <person name="Crawford M."/>
            <person name="Koehrsen M."/>
            <person name="Engels R."/>
            <person name="Montgomery P."/>
            <person name="Pearson M."/>
            <person name="Howarth C."/>
            <person name="Larson L."/>
            <person name="Luoma S."/>
            <person name="White J."/>
            <person name="Alvarado L."/>
            <person name="Kodira C.D."/>
            <person name="Zeng Q."/>
            <person name="Oleary S."/>
            <person name="Yandava C."/>
            <person name="Denning D.W."/>
            <person name="Nierman W.C."/>
            <person name="Milne T."/>
            <person name="Madden K."/>
        </authorList>
    </citation>
    <scope>NUCLEOTIDE SEQUENCE [LARGE SCALE GENOMIC DNA]</scope>
    <source>
        <strain evidence="2">NIH 2624 / FGSC A1156</strain>
    </source>
</reference>
<dbReference type="AlphaFoldDB" id="Q0CZA0"/>
<dbReference type="GeneID" id="4315526"/>
<accession>Q0CZA0</accession>
<dbReference type="HOGENOM" id="CLU_1447373_0_0_1"/>
<dbReference type="RefSeq" id="XP_001208349.1">
    <property type="nucleotide sequence ID" value="XM_001208349.1"/>
</dbReference>
<proteinExistence type="predicted"/>
<dbReference type="VEuPathDB" id="FungiDB:ATEG_00984"/>
<dbReference type="EMBL" id="CH476595">
    <property type="protein sequence ID" value="EAU37741.1"/>
    <property type="molecule type" value="Genomic_DNA"/>
</dbReference>
<evidence type="ECO:0000313" key="2">
    <source>
        <dbReference type="Proteomes" id="UP000007963"/>
    </source>
</evidence>
<name>Q0CZA0_ASPTN</name>
<sequence length="187" mass="21301">MEALPKGAKATFTEQRFSKSCHRYDVIDVLAESAPSPAISRSVLSIDDLERHSQLQRSCPSMRLVKLDWDSSEDEKFNTSETHILGLFEIHQLDQYLLDMVSTDWKGFHRLDNARNIGKSTHLTYYLNCDASKVAWAYNSTTFTINGVVISRDTDRGRKAFAEFVSILNESLQMISHPHFLLFVGIV</sequence>